<keyword evidence="4" id="KW-1185">Reference proteome</keyword>
<comment type="similarity">
    <text evidence="2">Belongs to the TmcAL family.</text>
</comment>
<dbReference type="HAMAP" id="MF_01539">
    <property type="entry name" value="TmcAL"/>
    <property type="match status" value="1"/>
</dbReference>
<keyword evidence="2" id="KW-0436">Ligase</keyword>
<organism evidence="3 4">
    <name type="scientific">Hydrogeniiclostridium mannosilyticum</name>
    <dbReference type="NCBI Taxonomy" id="2764322"/>
    <lineage>
        <taxon>Bacteria</taxon>
        <taxon>Bacillati</taxon>
        <taxon>Bacillota</taxon>
        <taxon>Clostridia</taxon>
        <taxon>Eubacteriales</taxon>
        <taxon>Acutalibacteraceae</taxon>
        <taxon>Hydrogeniiclostridium</taxon>
    </lineage>
</organism>
<dbReference type="SUPFAM" id="SSF52374">
    <property type="entry name" value="Nucleotidylyl transferase"/>
    <property type="match status" value="1"/>
</dbReference>
<dbReference type="InterPro" id="IPR008513">
    <property type="entry name" value="tRNA(Met)_cyd_acetate_ligase"/>
</dbReference>
<name>A0A328U9D3_9FIRM</name>
<reference evidence="3 4" key="1">
    <citation type="submission" date="2018-06" db="EMBL/GenBank/DDBJ databases">
        <title>Noncontiguous genome sequence of Ruminococcaceae bacterium ASD2818.</title>
        <authorList>
            <person name="Chaplin A.V."/>
            <person name="Sokolova S.R."/>
            <person name="Kochetkova T.O."/>
            <person name="Goltsov A.Y."/>
            <person name="Trofimov D.Y."/>
            <person name="Efimov B.A."/>
        </authorList>
    </citation>
    <scope>NUCLEOTIDE SEQUENCE [LARGE SCALE GENOMIC DNA]</scope>
    <source>
        <strain evidence="3 4">ASD2818</strain>
    </source>
</reference>
<keyword evidence="2" id="KW-0067">ATP-binding</keyword>
<comment type="function">
    <text evidence="2">Catalyzes the formation of N(4)-acetylcytidine (ac(4)C) at the wobble position of elongator tRNA(Met), using acetate and ATP as substrates. First activates an acetate ion to form acetyladenylate (Ac-AMP) and then transfers the acetyl group to tRNA to form ac(4)C34.</text>
</comment>
<dbReference type="Gene3D" id="3.40.50.620">
    <property type="entry name" value="HUPs"/>
    <property type="match status" value="1"/>
</dbReference>
<keyword evidence="2" id="KW-0547">Nucleotide-binding</keyword>
<evidence type="ECO:0000256" key="1">
    <source>
        <dbReference type="ARBA" id="ARBA00022694"/>
    </source>
</evidence>
<comment type="subcellular location">
    <subcellularLocation>
        <location evidence="2">Cytoplasm</location>
    </subcellularLocation>
</comment>
<dbReference type="Proteomes" id="UP000249377">
    <property type="component" value="Unassembled WGS sequence"/>
</dbReference>
<feature type="binding site" evidence="2">
    <location>
        <begin position="28"/>
        <end position="41"/>
    </location>
    <ligand>
        <name>ATP</name>
        <dbReference type="ChEBI" id="CHEBI:30616"/>
    </ligand>
</feature>
<dbReference type="GO" id="GO:0006400">
    <property type="term" value="P:tRNA modification"/>
    <property type="evidence" value="ECO:0007669"/>
    <property type="project" value="UniProtKB-UniRule"/>
</dbReference>
<keyword evidence="2" id="KW-0963">Cytoplasm</keyword>
<dbReference type="GO" id="GO:0016879">
    <property type="term" value="F:ligase activity, forming carbon-nitrogen bonds"/>
    <property type="evidence" value="ECO:0007669"/>
    <property type="project" value="UniProtKB-UniRule"/>
</dbReference>
<dbReference type="GO" id="GO:0000049">
    <property type="term" value="F:tRNA binding"/>
    <property type="evidence" value="ECO:0007669"/>
    <property type="project" value="UniProtKB-KW"/>
</dbReference>
<feature type="binding site" evidence="2">
    <location>
        <position position="121"/>
    </location>
    <ligand>
        <name>ATP</name>
        <dbReference type="ChEBI" id="CHEBI:30616"/>
    </ligand>
</feature>
<comment type="caution">
    <text evidence="3">The sequence shown here is derived from an EMBL/GenBank/DDBJ whole genome shotgun (WGS) entry which is preliminary data.</text>
</comment>
<gene>
    <name evidence="2" type="primary">tmcAL</name>
    <name evidence="3" type="ORF">DPQ25_11940</name>
</gene>
<protein>
    <recommendedName>
        <fullName evidence="2">tRNA(Met) cytidine acetate ligase</fullName>
        <ecNumber evidence="2">6.3.4.-</ecNumber>
    </recommendedName>
</protein>
<dbReference type="AlphaFoldDB" id="A0A328U9D3"/>
<dbReference type="InterPro" id="IPR014729">
    <property type="entry name" value="Rossmann-like_a/b/a_fold"/>
</dbReference>
<keyword evidence="3" id="KW-0808">Transferase</keyword>
<evidence type="ECO:0000313" key="3">
    <source>
        <dbReference type="EMBL" id="RAQ22667.1"/>
    </source>
</evidence>
<dbReference type="EC" id="6.3.4.-" evidence="2"/>
<feature type="binding site" evidence="2">
    <location>
        <position position="205"/>
    </location>
    <ligand>
        <name>ATP</name>
        <dbReference type="ChEBI" id="CHEBI:30616"/>
    </ligand>
</feature>
<evidence type="ECO:0000256" key="2">
    <source>
        <dbReference type="HAMAP-Rule" id="MF_01539"/>
    </source>
</evidence>
<dbReference type="GO" id="GO:0005524">
    <property type="term" value="F:ATP binding"/>
    <property type="evidence" value="ECO:0007669"/>
    <property type="project" value="UniProtKB-KW"/>
</dbReference>
<dbReference type="EMBL" id="QLYR01000010">
    <property type="protein sequence ID" value="RAQ22667.1"/>
    <property type="molecule type" value="Genomic_DNA"/>
</dbReference>
<dbReference type="PANTHER" id="PTHR37825:SF1">
    <property type="entry name" value="TRNA(MET) CYTIDINE ACETATE LIGASE"/>
    <property type="match status" value="1"/>
</dbReference>
<proteinExistence type="inferred from homology"/>
<evidence type="ECO:0000313" key="4">
    <source>
        <dbReference type="Proteomes" id="UP000249377"/>
    </source>
</evidence>
<dbReference type="GO" id="GO:0016740">
    <property type="term" value="F:transferase activity"/>
    <property type="evidence" value="ECO:0007669"/>
    <property type="project" value="UniProtKB-KW"/>
</dbReference>
<keyword evidence="2" id="KW-0820">tRNA-binding</keyword>
<comment type="catalytic activity">
    <reaction evidence="2">
        <text>cytidine(34) in elongator tRNA(Met) + acetate + ATP = N(4)-acetylcytidine(34) in elongator tRNA(Met) + AMP + diphosphate</text>
        <dbReference type="Rhea" id="RHEA:58144"/>
        <dbReference type="Rhea" id="RHEA-COMP:10693"/>
        <dbReference type="Rhea" id="RHEA-COMP:10694"/>
        <dbReference type="ChEBI" id="CHEBI:30089"/>
        <dbReference type="ChEBI" id="CHEBI:30616"/>
        <dbReference type="ChEBI" id="CHEBI:33019"/>
        <dbReference type="ChEBI" id="CHEBI:74900"/>
        <dbReference type="ChEBI" id="CHEBI:82748"/>
        <dbReference type="ChEBI" id="CHEBI:456215"/>
    </reaction>
</comment>
<dbReference type="Pfam" id="PF05636">
    <property type="entry name" value="HIGH_NTase1"/>
    <property type="match status" value="1"/>
</dbReference>
<dbReference type="PANTHER" id="PTHR37825">
    <property type="entry name" value="TRNA(MET) CYTIDINE ACETATE LIGASE"/>
    <property type="match status" value="1"/>
</dbReference>
<dbReference type="GO" id="GO:0005737">
    <property type="term" value="C:cytoplasm"/>
    <property type="evidence" value="ECO:0007669"/>
    <property type="project" value="UniProtKB-SubCell"/>
</dbReference>
<feature type="binding site" evidence="2">
    <location>
        <position position="180"/>
    </location>
    <ligand>
        <name>ATP</name>
        <dbReference type="ChEBI" id="CHEBI:30616"/>
    </ligand>
</feature>
<keyword evidence="2" id="KW-0694">RNA-binding</keyword>
<keyword evidence="1 2" id="KW-0819">tRNA processing</keyword>
<sequence length="421" mass="45993">MIICSYYIIIQKYNDFKEFREMLIAGIVAEYNPFHKGHGALLQYCRECGASHVVAVMSGNFVQRGEPALLSKHARAEMAVRNGVDLVIELPVYWALSGAENFALGAVSLLAAAGCQRLCFGSECGDAGLLQEAAAALLQQDFITETRERLKTGLSFAAARNQVWAERFGGPLAGLLQAPNNILGVEYCKALIRLGTAMQPCSMRRAGPGHHDRAPLAGIASGTLLRRMITANENWENYLSAESGMIVHREISLLHAPAATGRIENAILAALRKMSPAGFSRLPDISEGLENRLYQAAQAAVSLNGFYRLVKSKRYALSRIRRLAMCAFLGIEAQAPFTLPPYLRVLAMNPQGAALLRAVKLRGELPILTRAAQASQLSPAARALWLQEQQSCNLYNLCLPQPLPCGTDLTQKLFYLPKIQP</sequence>
<comment type="caution">
    <text evidence="2">Lacks conserved residue(s) required for the propagation of feature annotation.</text>
</comment>
<accession>A0A328U9D3</accession>